<evidence type="ECO:0000256" key="1">
    <source>
        <dbReference type="SAM" id="MobiDB-lite"/>
    </source>
</evidence>
<reference evidence="2 3" key="1">
    <citation type="submission" date="2020-05" db="EMBL/GenBank/DDBJ databases">
        <title>Vigna angularis (adzuki bean) Var. LongXiaoDou No. 4 denovo assembly.</title>
        <authorList>
            <person name="Xiang H."/>
        </authorList>
    </citation>
    <scope>NUCLEOTIDE SEQUENCE [LARGE SCALE GENOMIC DNA]</scope>
    <source>
        <tissue evidence="2">Leaf</tissue>
    </source>
</reference>
<gene>
    <name evidence="2" type="ORF">HKW66_Vig0203700</name>
</gene>
<evidence type="ECO:0000313" key="3">
    <source>
        <dbReference type="Proteomes" id="UP000743370"/>
    </source>
</evidence>
<feature type="region of interest" description="Disordered" evidence="1">
    <location>
        <begin position="168"/>
        <end position="274"/>
    </location>
</feature>
<name>A0A8T0JV17_PHAAN</name>
<dbReference type="Proteomes" id="UP000743370">
    <property type="component" value="Unassembled WGS sequence"/>
</dbReference>
<evidence type="ECO:0000313" key="2">
    <source>
        <dbReference type="EMBL" id="KAG2380997.1"/>
    </source>
</evidence>
<sequence length="274" mass="31902">MYQMASRRPRIRRRVETNDTDDDYVLNFDQTRFPSEIAANRFTTLRNRKLIAERKVHLNEGEFANFNNEIMRRNWHMFLANPPDEIDDTLVREFYANAYQVDRDGDRQSMARSLTMEHSGEDAMMYMYAQNDALRRGQMCLMDNMHRLSLGIPDFPDDSVMTATQFEEHVPWPEDRPTFVRGRENQAPQQQPDEEEADQQGHNKDWIISKRPCVHQWPSQSAPEAQPEVNQSPSDQEPVAQRASGPARAHQWPSDQEPVAQRASRPASWSNSPS</sequence>
<dbReference type="AlphaFoldDB" id="A0A8T0JV17"/>
<accession>A0A8T0JV17</accession>
<feature type="compositionally biased region" description="Basic and acidic residues" evidence="1">
    <location>
        <begin position="199"/>
        <end position="208"/>
    </location>
</feature>
<protein>
    <submittedName>
        <fullName evidence="2">Uncharacterized protein</fullName>
    </submittedName>
</protein>
<organism evidence="2 3">
    <name type="scientific">Phaseolus angularis</name>
    <name type="common">Azuki bean</name>
    <name type="synonym">Vigna angularis</name>
    <dbReference type="NCBI Taxonomy" id="3914"/>
    <lineage>
        <taxon>Eukaryota</taxon>
        <taxon>Viridiplantae</taxon>
        <taxon>Streptophyta</taxon>
        <taxon>Embryophyta</taxon>
        <taxon>Tracheophyta</taxon>
        <taxon>Spermatophyta</taxon>
        <taxon>Magnoliopsida</taxon>
        <taxon>eudicotyledons</taxon>
        <taxon>Gunneridae</taxon>
        <taxon>Pentapetalae</taxon>
        <taxon>rosids</taxon>
        <taxon>fabids</taxon>
        <taxon>Fabales</taxon>
        <taxon>Fabaceae</taxon>
        <taxon>Papilionoideae</taxon>
        <taxon>50 kb inversion clade</taxon>
        <taxon>NPAAA clade</taxon>
        <taxon>indigoferoid/millettioid clade</taxon>
        <taxon>Phaseoleae</taxon>
        <taxon>Vigna</taxon>
    </lineage>
</organism>
<feature type="compositionally biased region" description="Basic and acidic residues" evidence="1">
    <location>
        <begin position="168"/>
        <end position="184"/>
    </location>
</feature>
<proteinExistence type="predicted"/>
<comment type="caution">
    <text evidence="2">The sequence shown here is derived from an EMBL/GenBank/DDBJ whole genome shotgun (WGS) entry which is preliminary data.</text>
</comment>
<dbReference type="EMBL" id="JABFOF010000009">
    <property type="protein sequence ID" value="KAG2380997.1"/>
    <property type="molecule type" value="Genomic_DNA"/>
</dbReference>
<feature type="compositionally biased region" description="Polar residues" evidence="1">
    <location>
        <begin position="217"/>
        <end position="235"/>
    </location>
</feature>